<sequence length="127" mass="13607">MNISRQLDTLLQDFPNCETVAFADISTGLVLCSSTRKTMSRGQLDALCAAAIELLNGKQASLASATLDPNGNAKVQEALLMEDGLLNIFVRSSVVSTEALCCICVPEIEIDSFIDRACSELANFDTD</sequence>
<proteinExistence type="predicted"/>
<reference evidence="1 2" key="1">
    <citation type="submission" date="2024-09" db="EMBL/GenBank/DDBJ databases">
        <authorList>
            <person name="Sun Q."/>
            <person name="Mori K."/>
        </authorList>
    </citation>
    <scope>NUCLEOTIDE SEQUENCE [LARGE SCALE GENOMIC DNA]</scope>
    <source>
        <strain evidence="1 2">CECT 8726</strain>
    </source>
</reference>
<organism evidence="1 2">
    <name type="scientific">Pseudohalocynthiibacter aestuariivivens</name>
    <dbReference type="NCBI Taxonomy" id="1591409"/>
    <lineage>
        <taxon>Bacteria</taxon>
        <taxon>Pseudomonadati</taxon>
        <taxon>Pseudomonadota</taxon>
        <taxon>Alphaproteobacteria</taxon>
        <taxon>Rhodobacterales</taxon>
        <taxon>Paracoccaceae</taxon>
        <taxon>Pseudohalocynthiibacter</taxon>
    </lineage>
</organism>
<accession>A0ABV5JGQ0</accession>
<evidence type="ECO:0000313" key="2">
    <source>
        <dbReference type="Proteomes" id="UP001589683"/>
    </source>
</evidence>
<dbReference type="RefSeq" id="WP_213890338.1">
    <property type="nucleotide sequence ID" value="NZ_JAGFNU010000010.1"/>
</dbReference>
<dbReference type="EMBL" id="JBHMEA010000042">
    <property type="protein sequence ID" value="MFB9232650.1"/>
    <property type="molecule type" value="Genomic_DNA"/>
</dbReference>
<gene>
    <name evidence="1" type="ORF">ACFFUT_12715</name>
</gene>
<evidence type="ECO:0000313" key="1">
    <source>
        <dbReference type="EMBL" id="MFB9232650.1"/>
    </source>
</evidence>
<keyword evidence="2" id="KW-1185">Reference proteome</keyword>
<name>A0ABV5JGQ0_9RHOB</name>
<evidence type="ECO:0008006" key="3">
    <source>
        <dbReference type="Google" id="ProtNLM"/>
    </source>
</evidence>
<protein>
    <recommendedName>
        <fullName evidence="3">Roadblock/LC7 domain-containing protein</fullName>
    </recommendedName>
</protein>
<dbReference type="Proteomes" id="UP001589683">
    <property type="component" value="Unassembled WGS sequence"/>
</dbReference>
<comment type="caution">
    <text evidence="1">The sequence shown here is derived from an EMBL/GenBank/DDBJ whole genome shotgun (WGS) entry which is preliminary data.</text>
</comment>